<gene>
    <name evidence="6" type="ORF">A6J77_001120</name>
</gene>
<evidence type="ECO:0000259" key="5">
    <source>
        <dbReference type="Pfam" id="PF21543"/>
    </source>
</evidence>
<proteinExistence type="inferred from homology"/>
<dbReference type="PANTHER" id="PTHR37296">
    <property type="entry name" value="CONSERVED VIRULENCE FACTOR B"/>
    <property type="match status" value="1"/>
</dbReference>
<protein>
    <submittedName>
        <fullName evidence="6">DNA-binding protein</fullName>
    </submittedName>
</protein>
<dbReference type="GO" id="GO:0003677">
    <property type="term" value="F:DNA binding"/>
    <property type="evidence" value="ECO:0007669"/>
    <property type="project" value="UniProtKB-KW"/>
</dbReference>
<dbReference type="InterPro" id="IPR040764">
    <property type="entry name" value="CvfB_WH"/>
</dbReference>
<sequence length="286" mass="32637">MSAQLGTVTTALVTDQNDKFYSVQKEGITYQLDKSEGDYQLGDSVQGFIYENMKHTKMMTTQLPDVRQGRYGWSTVTAVRKDLGVFVDIGLADKEIVVSLDDLPSEKHLWPKKGDRLFIRLEVDKKDRVWGKLAEDLVFQQITNKLSPQSKSWTNQEVKGTVYHAKLVGTYVITDDYFLAFIHESERLEEPHLGQEVQGRVIGIGQNGNLNMSLKPLAHTVISEDAQMILALLQRQPNHFLPYHDKSNPDDIREYFGISKAQFKRALGNLLKNRQIEQVEDGIRLK</sequence>
<evidence type="ECO:0000256" key="1">
    <source>
        <dbReference type="PIRNR" id="PIRNR012524"/>
    </source>
</evidence>
<reference evidence="7" key="1">
    <citation type="submission" date="2017-12" db="EMBL/GenBank/DDBJ databases">
        <title>FDA dAtabase for Regulatory Grade micrObial Sequences (FDA-ARGOS): Supporting development and validation of Infectious Disease Dx tests.</title>
        <authorList>
            <person name="Hoffmann M."/>
            <person name="Allard M."/>
            <person name="Evans P."/>
            <person name="Brown E."/>
            <person name="Tallon L."/>
            <person name="Sadzewicz L."/>
            <person name="Sengamalay N."/>
            <person name="Ott S."/>
            <person name="Godinez A."/>
            <person name="Nagaraj S."/>
            <person name="Vavikolanu K."/>
            <person name="Aluvathingal J."/>
            <person name="Nadendla S."/>
            <person name="Sichtig H."/>
        </authorList>
    </citation>
    <scope>NUCLEOTIDE SEQUENCE [LARGE SCALE GENOMIC DNA]</scope>
    <source>
        <strain evidence="7">FDAARGOS_249</strain>
    </source>
</reference>
<dbReference type="RefSeq" id="WP_083067693.1">
    <property type="nucleotide sequence ID" value="NZ_NBTM02000001.1"/>
</dbReference>
<dbReference type="PANTHER" id="PTHR37296:SF1">
    <property type="entry name" value="CONSERVED VIRULENCE FACTOR B"/>
    <property type="match status" value="1"/>
</dbReference>
<evidence type="ECO:0000259" key="3">
    <source>
        <dbReference type="Pfam" id="PF17783"/>
    </source>
</evidence>
<dbReference type="EMBL" id="NBTM02000001">
    <property type="protein sequence ID" value="PNL90920.1"/>
    <property type="molecule type" value="Genomic_DNA"/>
</dbReference>
<dbReference type="PIRSF" id="PIRSF012524">
    <property type="entry name" value="YitL_S1"/>
    <property type="match status" value="1"/>
</dbReference>
<dbReference type="Proteomes" id="UP000192813">
    <property type="component" value="Unassembled WGS sequence"/>
</dbReference>
<evidence type="ECO:0000259" key="2">
    <source>
        <dbReference type="Pfam" id="PF13509"/>
    </source>
</evidence>
<dbReference type="InterPro" id="IPR039566">
    <property type="entry name" value="CvfB_S1_st"/>
</dbReference>
<dbReference type="Pfam" id="PF21543">
    <property type="entry name" value="CvfB_2nd"/>
    <property type="match status" value="1"/>
</dbReference>
<comment type="similarity">
    <text evidence="1">Belongs to the CvfB family.</text>
</comment>
<evidence type="ECO:0000259" key="4">
    <source>
        <dbReference type="Pfam" id="PF21191"/>
    </source>
</evidence>
<dbReference type="InterPro" id="IPR048587">
    <property type="entry name" value="CvfB_S1_3rd"/>
</dbReference>
<name>A0A2J9PLR4_9LACT</name>
<keyword evidence="6" id="KW-0238">DNA-binding</keyword>
<dbReference type="Gene3D" id="1.10.10.10">
    <property type="entry name" value="Winged helix-like DNA-binding domain superfamily/Winged helix DNA-binding domain"/>
    <property type="match status" value="1"/>
</dbReference>
<dbReference type="Pfam" id="PF17783">
    <property type="entry name" value="WHD_CvfB"/>
    <property type="match status" value="1"/>
</dbReference>
<comment type="caution">
    <text evidence="6">The sequence shown here is derived from an EMBL/GenBank/DDBJ whole genome shotgun (WGS) entry which is preliminary data.</text>
</comment>
<dbReference type="InterPro" id="IPR014464">
    <property type="entry name" value="CvfB_fam"/>
</dbReference>
<dbReference type="AlphaFoldDB" id="A0A2J9PLR4"/>
<feature type="domain" description="Conserved virulence factor B first S1" evidence="2">
    <location>
        <begin position="5"/>
        <end position="62"/>
    </location>
</feature>
<dbReference type="Gene3D" id="2.40.50.330">
    <property type="match status" value="1"/>
</dbReference>
<accession>A0A2J9PLR4</accession>
<dbReference type="InterPro" id="IPR048588">
    <property type="entry name" value="CvfB_S1_2nd"/>
</dbReference>
<evidence type="ECO:0000313" key="7">
    <source>
        <dbReference type="Proteomes" id="UP000192813"/>
    </source>
</evidence>
<evidence type="ECO:0000313" key="6">
    <source>
        <dbReference type="EMBL" id="PNL90920.1"/>
    </source>
</evidence>
<feature type="domain" description="Conserved virulence factor B-like winged helix" evidence="3">
    <location>
        <begin position="227"/>
        <end position="285"/>
    </location>
</feature>
<dbReference type="InterPro" id="IPR012340">
    <property type="entry name" value="NA-bd_OB-fold"/>
</dbReference>
<dbReference type="Pfam" id="PF13509">
    <property type="entry name" value="S1_2"/>
    <property type="match status" value="1"/>
</dbReference>
<organism evidence="6 7">
    <name type="scientific">Aerococcus viridans</name>
    <dbReference type="NCBI Taxonomy" id="1377"/>
    <lineage>
        <taxon>Bacteria</taxon>
        <taxon>Bacillati</taxon>
        <taxon>Bacillota</taxon>
        <taxon>Bacilli</taxon>
        <taxon>Lactobacillales</taxon>
        <taxon>Aerococcaceae</taxon>
        <taxon>Aerococcus</taxon>
    </lineage>
</organism>
<feature type="domain" description="Conserved virulence factor B second S1" evidence="4">
    <location>
        <begin position="71"/>
        <end position="132"/>
    </location>
</feature>
<dbReference type="Pfam" id="PF21191">
    <property type="entry name" value="CvfB_1st"/>
    <property type="match status" value="1"/>
</dbReference>
<dbReference type="InterPro" id="IPR036388">
    <property type="entry name" value="WH-like_DNA-bd_sf"/>
</dbReference>
<feature type="domain" description="Conserved virulence factor B third S1" evidence="5">
    <location>
        <begin position="147"/>
        <end position="216"/>
    </location>
</feature>
<dbReference type="Gene3D" id="2.40.50.140">
    <property type="entry name" value="Nucleic acid-binding proteins"/>
    <property type="match status" value="2"/>
</dbReference>